<keyword evidence="4" id="KW-1185">Reference proteome</keyword>
<dbReference type="PROSITE" id="PS50405">
    <property type="entry name" value="GST_CTER"/>
    <property type="match status" value="1"/>
</dbReference>
<dbReference type="OrthoDB" id="9797500at2"/>
<organism evidence="3 4">
    <name type="scientific">Pararobbsia silviterrae</name>
    <dbReference type="NCBI Taxonomy" id="1792498"/>
    <lineage>
        <taxon>Bacteria</taxon>
        <taxon>Pseudomonadati</taxon>
        <taxon>Pseudomonadota</taxon>
        <taxon>Betaproteobacteria</taxon>
        <taxon>Burkholderiales</taxon>
        <taxon>Burkholderiaceae</taxon>
        <taxon>Pararobbsia</taxon>
    </lineage>
</organism>
<dbReference type="SFLD" id="SFLDS00019">
    <property type="entry name" value="Glutathione_Transferase_(cytos"/>
    <property type="match status" value="1"/>
</dbReference>
<dbReference type="InterPro" id="IPR040079">
    <property type="entry name" value="Glutathione_S-Trfase"/>
</dbReference>
<proteinExistence type="predicted"/>
<comment type="caution">
    <text evidence="3">The sequence shown here is derived from an EMBL/GenBank/DDBJ whole genome shotgun (WGS) entry which is preliminary data.</text>
</comment>
<dbReference type="Gene3D" id="1.20.1050.10">
    <property type="match status" value="1"/>
</dbReference>
<dbReference type="SFLD" id="SFLDG01151">
    <property type="entry name" value="Main.2:_Nu-like"/>
    <property type="match status" value="1"/>
</dbReference>
<protein>
    <submittedName>
        <fullName evidence="3">Glutathione S-transferase family protein</fullName>
    </submittedName>
</protein>
<dbReference type="AlphaFoldDB" id="A0A494XQA3"/>
<dbReference type="Pfam" id="PF02798">
    <property type="entry name" value="GST_N"/>
    <property type="match status" value="1"/>
</dbReference>
<dbReference type="EMBL" id="RBZU01000009">
    <property type="protein sequence ID" value="RKP50284.1"/>
    <property type="molecule type" value="Genomic_DNA"/>
</dbReference>
<dbReference type="InterPro" id="IPR004045">
    <property type="entry name" value="Glutathione_S-Trfase_N"/>
</dbReference>
<evidence type="ECO:0000259" key="2">
    <source>
        <dbReference type="PROSITE" id="PS50405"/>
    </source>
</evidence>
<dbReference type="PANTHER" id="PTHR44051">
    <property type="entry name" value="GLUTATHIONE S-TRANSFERASE-RELATED"/>
    <property type="match status" value="1"/>
</dbReference>
<dbReference type="Proteomes" id="UP000270342">
    <property type="component" value="Unassembled WGS sequence"/>
</dbReference>
<dbReference type="Gene3D" id="3.40.30.10">
    <property type="entry name" value="Glutaredoxin"/>
    <property type="match status" value="1"/>
</dbReference>
<dbReference type="GO" id="GO:0016740">
    <property type="term" value="F:transferase activity"/>
    <property type="evidence" value="ECO:0007669"/>
    <property type="project" value="UniProtKB-KW"/>
</dbReference>
<dbReference type="SFLD" id="SFLDG01150">
    <property type="entry name" value="Main.1:_Beta-like"/>
    <property type="match status" value="1"/>
</dbReference>
<dbReference type="InterPro" id="IPR036282">
    <property type="entry name" value="Glutathione-S-Trfase_C_sf"/>
</dbReference>
<name>A0A494XQA3_9BURK</name>
<feature type="domain" description="GST C-terminal" evidence="2">
    <location>
        <begin position="85"/>
        <end position="204"/>
    </location>
</feature>
<dbReference type="PANTHER" id="PTHR44051:SF2">
    <property type="entry name" value="HYPOTHETICAL GLUTATHIONE S-TRANSFERASE LIKE PROTEIN"/>
    <property type="match status" value="1"/>
</dbReference>
<sequence length="205" mass="22377">MKLYHHPLSGHSHRAHLFLSLLGIDHELIEVNLAAREHKSPEFLKMNPFGQIPVLVDGATTIADSTAILVYLAKKSGRADWLPDTPEGAARVQRWLSVASGEIAFGPAAARMIALFGDPRNPVEVKARSEHVLSLVDTELAHRMWLVGDHPTIADVALFSYIARANEGHLDLSRYANVAAWIGRVETLPGYVEFVKTGAPAVHAA</sequence>
<keyword evidence="3" id="KW-0808">Transferase</keyword>
<accession>A0A494XQA3</accession>
<dbReference type="Pfam" id="PF13410">
    <property type="entry name" value="GST_C_2"/>
    <property type="match status" value="1"/>
</dbReference>
<dbReference type="InterPro" id="IPR010987">
    <property type="entry name" value="Glutathione-S-Trfase_C-like"/>
</dbReference>
<evidence type="ECO:0000259" key="1">
    <source>
        <dbReference type="PROSITE" id="PS50404"/>
    </source>
</evidence>
<dbReference type="CDD" id="cd03056">
    <property type="entry name" value="GST_N_4"/>
    <property type="match status" value="1"/>
</dbReference>
<evidence type="ECO:0000313" key="4">
    <source>
        <dbReference type="Proteomes" id="UP000270342"/>
    </source>
</evidence>
<dbReference type="SUPFAM" id="SSF52833">
    <property type="entry name" value="Thioredoxin-like"/>
    <property type="match status" value="1"/>
</dbReference>
<gene>
    <name evidence="3" type="ORF">D7S86_19400</name>
</gene>
<dbReference type="InterPro" id="IPR036249">
    <property type="entry name" value="Thioredoxin-like_sf"/>
</dbReference>
<dbReference type="PROSITE" id="PS50404">
    <property type="entry name" value="GST_NTER"/>
    <property type="match status" value="1"/>
</dbReference>
<evidence type="ECO:0000313" key="3">
    <source>
        <dbReference type="EMBL" id="RKP50284.1"/>
    </source>
</evidence>
<dbReference type="SUPFAM" id="SSF47616">
    <property type="entry name" value="GST C-terminal domain-like"/>
    <property type="match status" value="1"/>
</dbReference>
<dbReference type="RefSeq" id="WP_121088502.1">
    <property type="nucleotide sequence ID" value="NZ_RBZU01000009.1"/>
</dbReference>
<reference evidence="3 4" key="1">
    <citation type="submission" date="2018-10" db="EMBL/GenBank/DDBJ databases">
        <title>Robbsia sp. DHC34, isolated from soil.</title>
        <authorList>
            <person name="Gao Z.-H."/>
            <person name="Qiu L.-H."/>
        </authorList>
    </citation>
    <scope>NUCLEOTIDE SEQUENCE [LARGE SCALE GENOMIC DNA]</scope>
    <source>
        <strain evidence="3 4">DHC34</strain>
    </source>
</reference>
<dbReference type="SFLD" id="SFLDG00358">
    <property type="entry name" value="Main_(cytGST)"/>
    <property type="match status" value="1"/>
</dbReference>
<feature type="domain" description="GST N-terminal" evidence="1">
    <location>
        <begin position="1"/>
        <end position="80"/>
    </location>
</feature>